<dbReference type="Gene3D" id="1.20.1280.50">
    <property type="match status" value="1"/>
</dbReference>
<dbReference type="InterPro" id="IPR036047">
    <property type="entry name" value="F-box-like_dom_sf"/>
</dbReference>
<evidence type="ECO:0000313" key="3">
    <source>
        <dbReference type="Proteomes" id="UP000594638"/>
    </source>
</evidence>
<dbReference type="AlphaFoldDB" id="A0A8S0SXT9"/>
<dbReference type="InterPro" id="IPR001810">
    <property type="entry name" value="F-box_dom"/>
</dbReference>
<sequence>MKGFDDFPCDLIIEILARLPAKVLCKFRCVSKRWYNLLTDKDLIMRHAELSKRKPLLLTRKYISDANGEMNGSKVTVELTSMDMEGNVTDEFRDVLDGHVHTFISCYPFSIICCMYSIYVCNPSIRQVVRVPYPSNARLYNVGFGYLPKLSEYKIVHLLYHSFVGDGKIGCEIFSFKHGEGVDSGSWRTLGDYPCRAWIDGHPLCVNKTIYWGLVSTSWNDKSILSFDLDNEEFSIISYPVCNSEEYSSLVYTKIMGCLCLVGCSARASTLDIWLLKDEKKKIWVMEYSISLFTSSVRFLGPCDNQCEEILIHVEQRGLICYSVKDQTYRGIEKCRAMKNFNKPCLYYDSLIPLRFTTRRFE</sequence>
<dbReference type="CDD" id="cd22157">
    <property type="entry name" value="F-box_AtFBW1-like"/>
    <property type="match status" value="1"/>
</dbReference>
<gene>
    <name evidence="2" type="ORF">OLEA9_A081453</name>
</gene>
<evidence type="ECO:0000313" key="2">
    <source>
        <dbReference type="EMBL" id="CAA2997430.1"/>
    </source>
</evidence>
<dbReference type="PANTHER" id="PTHR31111:SF136">
    <property type="entry name" value="F-BOX ASSOCIATED DOMAIN-CONTAINING PROTEIN"/>
    <property type="match status" value="1"/>
</dbReference>
<reference evidence="2 3" key="1">
    <citation type="submission" date="2019-12" db="EMBL/GenBank/DDBJ databases">
        <authorList>
            <person name="Alioto T."/>
            <person name="Alioto T."/>
            <person name="Gomez Garrido J."/>
        </authorList>
    </citation>
    <scope>NUCLEOTIDE SEQUENCE [LARGE SCALE GENOMIC DNA]</scope>
</reference>
<dbReference type="Pfam" id="PF08268">
    <property type="entry name" value="FBA_3"/>
    <property type="match status" value="1"/>
</dbReference>
<accession>A0A8S0SXT9</accession>
<dbReference type="OrthoDB" id="5319261at2759"/>
<dbReference type="Proteomes" id="UP000594638">
    <property type="component" value="Unassembled WGS sequence"/>
</dbReference>
<dbReference type="SUPFAM" id="SSF81383">
    <property type="entry name" value="F-box domain"/>
    <property type="match status" value="1"/>
</dbReference>
<dbReference type="InterPro" id="IPR013187">
    <property type="entry name" value="F-box-assoc_dom_typ3"/>
</dbReference>
<proteinExistence type="predicted"/>
<dbReference type="PANTHER" id="PTHR31111">
    <property type="entry name" value="BNAA05G37150D PROTEIN-RELATED"/>
    <property type="match status" value="1"/>
</dbReference>
<organism evidence="2 3">
    <name type="scientific">Olea europaea subsp. europaea</name>
    <dbReference type="NCBI Taxonomy" id="158383"/>
    <lineage>
        <taxon>Eukaryota</taxon>
        <taxon>Viridiplantae</taxon>
        <taxon>Streptophyta</taxon>
        <taxon>Embryophyta</taxon>
        <taxon>Tracheophyta</taxon>
        <taxon>Spermatophyta</taxon>
        <taxon>Magnoliopsida</taxon>
        <taxon>eudicotyledons</taxon>
        <taxon>Gunneridae</taxon>
        <taxon>Pentapetalae</taxon>
        <taxon>asterids</taxon>
        <taxon>lamiids</taxon>
        <taxon>Lamiales</taxon>
        <taxon>Oleaceae</taxon>
        <taxon>Oleeae</taxon>
        <taxon>Olea</taxon>
    </lineage>
</organism>
<dbReference type="PROSITE" id="PS50181">
    <property type="entry name" value="FBOX"/>
    <property type="match status" value="1"/>
</dbReference>
<name>A0A8S0SXT9_OLEEU</name>
<dbReference type="Pfam" id="PF00646">
    <property type="entry name" value="F-box"/>
    <property type="match status" value="1"/>
</dbReference>
<dbReference type="EMBL" id="CACTIH010005556">
    <property type="protein sequence ID" value="CAA2997430.1"/>
    <property type="molecule type" value="Genomic_DNA"/>
</dbReference>
<dbReference type="InterPro" id="IPR017451">
    <property type="entry name" value="F-box-assoc_interact_dom"/>
</dbReference>
<feature type="domain" description="F-box" evidence="1">
    <location>
        <begin position="1"/>
        <end position="48"/>
    </location>
</feature>
<evidence type="ECO:0000259" key="1">
    <source>
        <dbReference type="PROSITE" id="PS50181"/>
    </source>
</evidence>
<keyword evidence="3" id="KW-1185">Reference proteome</keyword>
<comment type="caution">
    <text evidence="2">The sequence shown here is derived from an EMBL/GenBank/DDBJ whole genome shotgun (WGS) entry which is preliminary data.</text>
</comment>
<dbReference type="NCBIfam" id="TIGR01640">
    <property type="entry name" value="F_box_assoc_1"/>
    <property type="match status" value="1"/>
</dbReference>
<dbReference type="SMART" id="SM00256">
    <property type="entry name" value="FBOX"/>
    <property type="match status" value="1"/>
</dbReference>
<protein>
    <submittedName>
        <fullName evidence="2">F-box At3g07870-like</fullName>
    </submittedName>
</protein>
<dbReference type="Gramene" id="OE9A081453T1">
    <property type="protein sequence ID" value="OE9A081453C1"/>
    <property type="gene ID" value="OE9A081453"/>
</dbReference>